<keyword evidence="2" id="KW-0813">Transport</keyword>
<accession>A0A9W6LNJ0</accession>
<evidence type="ECO:0000256" key="2">
    <source>
        <dbReference type="ARBA" id="ARBA00022448"/>
    </source>
</evidence>
<evidence type="ECO:0000256" key="4">
    <source>
        <dbReference type="ARBA" id="ARBA00022679"/>
    </source>
</evidence>
<organism evidence="8 9">
    <name type="scientific">Propionigenium maris DSM 9537</name>
    <dbReference type="NCBI Taxonomy" id="1123000"/>
    <lineage>
        <taxon>Bacteria</taxon>
        <taxon>Fusobacteriati</taxon>
        <taxon>Fusobacteriota</taxon>
        <taxon>Fusobacteriia</taxon>
        <taxon>Fusobacteriales</taxon>
        <taxon>Fusobacteriaceae</taxon>
        <taxon>Propionigenium</taxon>
    </lineage>
</organism>
<sequence length="165" mass="18112">MGLFDFFKKKKEEENWINIYSPLNGKVIPLEEVPDEAFAGRMIGDGCAIDPNEGSIHAIADAEIDIFETNHAVSFETKDELEMIVHFGIDTVALGGQGFERVGEAGTEVSKGDELVKYDLAYISKNAKSTMTPVIINNMDDVEKLEVVATGDVSVGDLLMRVKLK</sequence>
<evidence type="ECO:0000256" key="3">
    <source>
        <dbReference type="ARBA" id="ARBA00022597"/>
    </source>
</evidence>
<evidence type="ECO:0000256" key="1">
    <source>
        <dbReference type="ARBA" id="ARBA00004496"/>
    </source>
</evidence>
<evidence type="ECO:0000313" key="8">
    <source>
        <dbReference type="EMBL" id="GLI56658.1"/>
    </source>
</evidence>
<name>A0A9W6LNJ0_9FUSO</name>
<dbReference type="Gene3D" id="2.70.70.10">
    <property type="entry name" value="Glucose Permease (Domain IIA)"/>
    <property type="match status" value="1"/>
</dbReference>
<keyword evidence="5" id="KW-0598">Phosphotransferase system</keyword>
<dbReference type="InterPro" id="IPR050890">
    <property type="entry name" value="PTS_EIIA_component"/>
</dbReference>
<dbReference type="Proteomes" id="UP001144471">
    <property type="component" value="Unassembled WGS sequence"/>
</dbReference>
<reference evidence="8" key="1">
    <citation type="submission" date="2022-12" db="EMBL/GenBank/DDBJ databases">
        <title>Reference genome sequencing for broad-spectrum identification of bacterial and archaeal isolates by mass spectrometry.</title>
        <authorList>
            <person name="Sekiguchi Y."/>
            <person name="Tourlousse D.M."/>
        </authorList>
    </citation>
    <scope>NUCLEOTIDE SEQUENCE</scope>
    <source>
        <strain evidence="8">10succ1</strain>
    </source>
</reference>
<keyword evidence="9" id="KW-1185">Reference proteome</keyword>
<keyword evidence="6" id="KW-0418">Kinase</keyword>
<evidence type="ECO:0000256" key="5">
    <source>
        <dbReference type="ARBA" id="ARBA00022683"/>
    </source>
</evidence>
<protein>
    <submittedName>
        <fullName evidence="8">PTS glucose transporter subunit IIA</fullName>
    </submittedName>
</protein>
<comment type="subcellular location">
    <subcellularLocation>
        <location evidence="1">Cytoplasm</location>
    </subcellularLocation>
</comment>
<dbReference type="NCBIfam" id="TIGR00830">
    <property type="entry name" value="PTBA"/>
    <property type="match status" value="1"/>
</dbReference>
<dbReference type="InterPro" id="IPR011055">
    <property type="entry name" value="Dup_hybrid_motif"/>
</dbReference>
<dbReference type="InterPro" id="IPR001127">
    <property type="entry name" value="PTS_EIIA_1_perm"/>
</dbReference>
<dbReference type="PROSITE" id="PS51093">
    <property type="entry name" value="PTS_EIIA_TYPE_1"/>
    <property type="match status" value="1"/>
</dbReference>
<dbReference type="PANTHER" id="PTHR45008:SF1">
    <property type="entry name" value="PTS SYSTEM GLUCOSE-SPECIFIC EIIA COMPONENT"/>
    <property type="match status" value="1"/>
</dbReference>
<dbReference type="SUPFAM" id="SSF51261">
    <property type="entry name" value="Duplicated hybrid motif"/>
    <property type="match status" value="1"/>
</dbReference>
<gene>
    <name evidence="8" type="ORF">PM10SUCC1_21720</name>
</gene>
<keyword evidence="4" id="KW-0808">Transferase</keyword>
<dbReference type="PANTHER" id="PTHR45008">
    <property type="entry name" value="PTS SYSTEM GLUCOSE-SPECIFIC EIIA COMPONENT"/>
    <property type="match status" value="1"/>
</dbReference>
<comment type="caution">
    <text evidence="8">The sequence shown here is derived from an EMBL/GenBank/DDBJ whole genome shotgun (WGS) entry which is preliminary data.</text>
</comment>
<dbReference type="FunFam" id="2.70.70.10:FF:000001">
    <property type="entry name" value="PTS system glucose-specific IIA component"/>
    <property type="match status" value="1"/>
</dbReference>
<evidence type="ECO:0000259" key="7">
    <source>
        <dbReference type="PROSITE" id="PS51093"/>
    </source>
</evidence>
<dbReference type="GO" id="GO:0016301">
    <property type="term" value="F:kinase activity"/>
    <property type="evidence" value="ECO:0007669"/>
    <property type="project" value="UniProtKB-KW"/>
</dbReference>
<evidence type="ECO:0000313" key="9">
    <source>
        <dbReference type="Proteomes" id="UP001144471"/>
    </source>
</evidence>
<dbReference type="AlphaFoldDB" id="A0A9W6LNJ0"/>
<dbReference type="Pfam" id="PF00358">
    <property type="entry name" value="PTS_EIIA_1"/>
    <property type="match status" value="1"/>
</dbReference>
<dbReference type="GO" id="GO:0005737">
    <property type="term" value="C:cytoplasm"/>
    <property type="evidence" value="ECO:0007669"/>
    <property type="project" value="UniProtKB-SubCell"/>
</dbReference>
<proteinExistence type="predicted"/>
<dbReference type="EMBL" id="BSDY01000009">
    <property type="protein sequence ID" value="GLI56658.1"/>
    <property type="molecule type" value="Genomic_DNA"/>
</dbReference>
<feature type="domain" description="PTS EIIA type-1" evidence="7">
    <location>
        <begin position="35"/>
        <end position="138"/>
    </location>
</feature>
<dbReference type="GO" id="GO:0009401">
    <property type="term" value="P:phosphoenolpyruvate-dependent sugar phosphotransferase system"/>
    <property type="evidence" value="ECO:0007669"/>
    <property type="project" value="UniProtKB-KW"/>
</dbReference>
<evidence type="ECO:0000256" key="6">
    <source>
        <dbReference type="ARBA" id="ARBA00022777"/>
    </source>
</evidence>
<keyword evidence="3 8" id="KW-0762">Sugar transport</keyword>
<dbReference type="RefSeq" id="WP_281835952.1">
    <property type="nucleotide sequence ID" value="NZ_BSDY01000009.1"/>
</dbReference>